<accession>A0A0D2KD59</accession>
<proteinExistence type="predicted"/>
<reference evidence="2 3" key="1">
    <citation type="journal article" date="2013" name="BMC Genomics">
        <title>Reconstruction of the lipid metabolism for the microalga Monoraphidium neglectum from its genome sequence reveals characteristics suitable for biofuel production.</title>
        <authorList>
            <person name="Bogen C."/>
            <person name="Al-Dilaimi A."/>
            <person name="Albersmeier A."/>
            <person name="Wichmann J."/>
            <person name="Grundmann M."/>
            <person name="Rupp O."/>
            <person name="Lauersen K.J."/>
            <person name="Blifernez-Klassen O."/>
            <person name="Kalinowski J."/>
            <person name="Goesmann A."/>
            <person name="Mussgnug J.H."/>
            <person name="Kruse O."/>
        </authorList>
    </citation>
    <scope>NUCLEOTIDE SEQUENCE [LARGE SCALE GENOMIC DNA]</scope>
    <source>
        <strain evidence="2 3">SAG 48.87</strain>
    </source>
</reference>
<dbReference type="AlphaFoldDB" id="A0A0D2KD59"/>
<keyword evidence="3" id="KW-1185">Reference proteome</keyword>
<dbReference type="EMBL" id="KK104570">
    <property type="protein sequence ID" value="KIY93718.1"/>
    <property type="molecule type" value="Genomic_DNA"/>
</dbReference>
<evidence type="ECO:0000256" key="1">
    <source>
        <dbReference type="SAM" id="SignalP"/>
    </source>
</evidence>
<keyword evidence="1" id="KW-0732">Signal</keyword>
<feature type="signal peptide" evidence="1">
    <location>
        <begin position="1"/>
        <end position="23"/>
    </location>
</feature>
<gene>
    <name evidence="2" type="ORF">MNEG_14244</name>
</gene>
<dbReference type="Proteomes" id="UP000054498">
    <property type="component" value="Unassembled WGS sequence"/>
</dbReference>
<dbReference type="GeneID" id="25731787"/>
<name>A0A0D2KD59_9CHLO</name>
<evidence type="ECO:0000313" key="2">
    <source>
        <dbReference type="EMBL" id="KIY93718.1"/>
    </source>
</evidence>
<evidence type="ECO:0000313" key="3">
    <source>
        <dbReference type="Proteomes" id="UP000054498"/>
    </source>
</evidence>
<protein>
    <submittedName>
        <fullName evidence="2">Uncharacterized protein</fullName>
    </submittedName>
</protein>
<feature type="chain" id="PRO_5002262635" evidence="1">
    <location>
        <begin position="24"/>
        <end position="119"/>
    </location>
</feature>
<organism evidence="2 3">
    <name type="scientific">Monoraphidium neglectum</name>
    <dbReference type="NCBI Taxonomy" id="145388"/>
    <lineage>
        <taxon>Eukaryota</taxon>
        <taxon>Viridiplantae</taxon>
        <taxon>Chlorophyta</taxon>
        <taxon>core chlorophytes</taxon>
        <taxon>Chlorophyceae</taxon>
        <taxon>CS clade</taxon>
        <taxon>Sphaeropleales</taxon>
        <taxon>Selenastraceae</taxon>
        <taxon>Monoraphidium</taxon>
    </lineage>
</organism>
<dbReference type="RefSeq" id="XP_013892738.1">
    <property type="nucleotide sequence ID" value="XM_014037284.1"/>
</dbReference>
<dbReference type="KEGG" id="mng:MNEG_14244"/>
<sequence>MRATRASLVVAMLILALVATASASAAPRKLLQYGGYNTYGGRNGYGSGYNGYGSGYNGYNGYGGNGGFGTSVFTPFTQVYSRPGATAVQVPGIVNVASNSRGGGVWTPWTGVISWGGRK</sequence>